<protein>
    <submittedName>
        <fullName evidence="2">Uncharacterized protein</fullName>
    </submittedName>
</protein>
<evidence type="ECO:0000313" key="2">
    <source>
        <dbReference type="EMBL" id="TXC76925.1"/>
    </source>
</evidence>
<keyword evidence="1" id="KW-1133">Transmembrane helix</keyword>
<organism evidence="2 3">
    <name type="scientific">Luteibaculum oceani</name>
    <dbReference type="NCBI Taxonomy" id="1294296"/>
    <lineage>
        <taxon>Bacteria</taxon>
        <taxon>Pseudomonadati</taxon>
        <taxon>Bacteroidota</taxon>
        <taxon>Flavobacteriia</taxon>
        <taxon>Flavobacteriales</taxon>
        <taxon>Luteibaculaceae</taxon>
        <taxon>Luteibaculum</taxon>
    </lineage>
</organism>
<accession>A0A5C6V1Q8</accession>
<feature type="transmembrane region" description="Helical" evidence="1">
    <location>
        <begin position="121"/>
        <end position="139"/>
    </location>
</feature>
<feature type="transmembrane region" description="Helical" evidence="1">
    <location>
        <begin position="90"/>
        <end position="115"/>
    </location>
</feature>
<evidence type="ECO:0000313" key="3">
    <source>
        <dbReference type="Proteomes" id="UP000321168"/>
    </source>
</evidence>
<dbReference type="OrthoDB" id="670335at2"/>
<gene>
    <name evidence="2" type="ORF">FRX97_09925</name>
</gene>
<feature type="transmembrane region" description="Helical" evidence="1">
    <location>
        <begin position="32"/>
        <end position="51"/>
    </location>
</feature>
<dbReference type="RefSeq" id="WP_147015063.1">
    <property type="nucleotide sequence ID" value="NZ_VORB01000009.1"/>
</dbReference>
<feature type="transmembrane region" description="Helical" evidence="1">
    <location>
        <begin position="57"/>
        <end position="78"/>
    </location>
</feature>
<sequence length="194" mass="21585">MEKQENSSELNQIHMITSMIAEARKSFSKTSIYFLIWGIVMAVAGLVEFWLTQEQYASPFIAWPVAGAIGGIWAGVVGRKQGMQQTHFTLYDRAIMAIWSSYTVTLVLIIIASVLQKQNPGLWIMFLTGLPTLASGLLIKFRPLIYGGIVFWVAGLIALFIPSNYLPLTFAISLFFGYIIPGLMLKRAEENGSL</sequence>
<reference evidence="2 3" key="1">
    <citation type="submission" date="2019-08" db="EMBL/GenBank/DDBJ databases">
        <title>Genome of Luteibaculum oceani JCM 18817.</title>
        <authorList>
            <person name="Bowman J.P."/>
        </authorList>
    </citation>
    <scope>NUCLEOTIDE SEQUENCE [LARGE SCALE GENOMIC DNA]</scope>
    <source>
        <strain evidence="2 3">JCM 18817</strain>
    </source>
</reference>
<dbReference type="AlphaFoldDB" id="A0A5C6V1Q8"/>
<keyword evidence="1" id="KW-0472">Membrane</keyword>
<keyword evidence="3" id="KW-1185">Reference proteome</keyword>
<comment type="caution">
    <text evidence="2">The sequence shown here is derived from an EMBL/GenBank/DDBJ whole genome shotgun (WGS) entry which is preliminary data.</text>
</comment>
<feature type="transmembrane region" description="Helical" evidence="1">
    <location>
        <begin position="167"/>
        <end position="185"/>
    </location>
</feature>
<dbReference type="Proteomes" id="UP000321168">
    <property type="component" value="Unassembled WGS sequence"/>
</dbReference>
<dbReference type="EMBL" id="VORB01000009">
    <property type="protein sequence ID" value="TXC76925.1"/>
    <property type="molecule type" value="Genomic_DNA"/>
</dbReference>
<proteinExistence type="predicted"/>
<keyword evidence="1" id="KW-0812">Transmembrane</keyword>
<name>A0A5C6V1Q8_9FLAO</name>
<feature type="transmembrane region" description="Helical" evidence="1">
    <location>
        <begin position="144"/>
        <end position="161"/>
    </location>
</feature>
<evidence type="ECO:0000256" key="1">
    <source>
        <dbReference type="SAM" id="Phobius"/>
    </source>
</evidence>